<dbReference type="InterPro" id="IPR009057">
    <property type="entry name" value="Homeodomain-like_sf"/>
</dbReference>
<evidence type="ECO:0000313" key="7">
    <source>
        <dbReference type="Proteomes" id="UP000483802"/>
    </source>
</evidence>
<dbReference type="InterPro" id="IPR001647">
    <property type="entry name" value="HTH_TetR"/>
</dbReference>
<dbReference type="PROSITE" id="PS50977">
    <property type="entry name" value="HTH_TETR_2"/>
    <property type="match status" value="1"/>
</dbReference>
<name>A0A6L6X2E5_9ACTN</name>
<dbReference type="GO" id="GO:0003700">
    <property type="term" value="F:DNA-binding transcription factor activity"/>
    <property type="evidence" value="ECO:0007669"/>
    <property type="project" value="TreeGrafter"/>
</dbReference>
<dbReference type="RefSeq" id="WP_157167507.1">
    <property type="nucleotide sequence ID" value="NZ_WPNZ01000014.1"/>
</dbReference>
<keyword evidence="1" id="KW-0805">Transcription regulation</keyword>
<sequence length="222" mass="24071">MTGSKDTRATPAPGAPTGLRQLKKQRTYEAVSEAAIALFLERGFDKVSVAEVAAAAEISKPTLFRYFPAKEDLVLHRFADHEDEAARVVTGRPGGHSPLAALRAHFLAGLDRHDPVTGLNDAPGVLAFHQLLYTSPSLVARLHTYQERSERALADALGEGSLDARLAAAQILAAQRVLALDNWRRVDAGERARDVHPDAVRAANRAFDQLDRGLPSFTGRHS</sequence>
<keyword evidence="7" id="KW-1185">Reference proteome</keyword>
<comment type="caution">
    <text evidence="6">The sequence shown here is derived from an EMBL/GenBank/DDBJ whole genome shotgun (WGS) entry which is preliminary data.</text>
</comment>
<dbReference type="PRINTS" id="PR00455">
    <property type="entry name" value="HTHTETR"/>
</dbReference>
<evidence type="ECO:0000259" key="5">
    <source>
        <dbReference type="PROSITE" id="PS50977"/>
    </source>
</evidence>
<evidence type="ECO:0000256" key="2">
    <source>
        <dbReference type="ARBA" id="ARBA00023125"/>
    </source>
</evidence>
<protein>
    <submittedName>
        <fullName evidence="6">TetR family transcriptional regulator</fullName>
    </submittedName>
</protein>
<dbReference type="GO" id="GO:0000976">
    <property type="term" value="F:transcription cis-regulatory region binding"/>
    <property type="evidence" value="ECO:0007669"/>
    <property type="project" value="TreeGrafter"/>
</dbReference>
<evidence type="ECO:0000256" key="4">
    <source>
        <dbReference type="PROSITE-ProRule" id="PRU00335"/>
    </source>
</evidence>
<dbReference type="Proteomes" id="UP000483802">
    <property type="component" value="Unassembled WGS sequence"/>
</dbReference>
<dbReference type="Gene3D" id="1.10.10.60">
    <property type="entry name" value="Homeodomain-like"/>
    <property type="match status" value="1"/>
</dbReference>
<keyword evidence="2 4" id="KW-0238">DNA-binding</keyword>
<evidence type="ECO:0000256" key="1">
    <source>
        <dbReference type="ARBA" id="ARBA00023015"/>
    </source>
</evidence>
<dbReference type="PANTHER" id="PTHR30055">
    <property type="entry name" value="HTH-TYPE TRANSCRIPTIONAL REGULATOR RUTR"/>
    <property type="match status" value="1"/>
</dbReference>
<dbReference type="Gene3D" id="1.10.357.10">
    <property type="entry name" value="Tetracycline Repressor, domain 2"/>
    <property type="match status" value="1"/>
</dbReference>
<gene>
    <name evidence="6" type="ORF">GPA10_25300</name>
</gene>
<reference evidence="6 7" key="1">
    <citation type="submission" date="2019-11" db="EMBL/GenBank/DDBJ databases">
        <title>Streptomyces typhae sp. nov., a novel endophytic actinomycete isolated from the root of cattail pollen (Typha angustifolia L.).</title>
        <authorList>
            <person name="Peng C."/>
        </authorList>
    </citation>
    <scope>NUCLEOTIDE SEQUENCE [LARGE SCALE GENOMIC DNA]</scope>
    <source>
        <strain evidence="7">p1417</strain>
    </source>
</reference>
<feature type="domain" description="HTH tetR-type" evidence="5">
    <location>
        <begin position="25"/>
        <end position="85"/>
    </location>
</feature>
<dbReference type="SUPFAM" id="SSF46689">
    <property type="entry name" value="Homeodomain-like"/>
    <property type="match status" value="1"/>
</dbReference>
<dbReference type="InterPro" id="IPR050109">
    <property type="entry name" value="HTH-type_TetR-like_transc_reg"/>
</dbReference>
<keyword evidence="3" id="KW-0804">Transcription</keyword>
<dbReference type="PANTHER" id="PTHR30055:SF234">
    <property type="entry name" value="HTH-TYPE TRANSCRIPTIONAL REGULATOR BETI"/>
    <property type="match status" value="1"/>
</dbReference>
<dbReference type="Pfam" id="PF00440">
    <property type="entry name" value="TetR_N"/>
    <property type="match status" value="1"/>
</dbReference>
<feature type="DNA-binding region" description="H-T-H motif" evidence="4">
    <location>
        <begin position="48"/>
        <end position="67"/>
    </location>
</feature>
<accession>A0A6L6X2E5</accession>
<evidence type="ECO:0000313" key="6">
    <source>
        <dbReference type="EMBL" id="MVO87983.1"/>
    </source>
</evidence>
<dbReference type="AlphaFoldDB" id="A0A6L6X2E5"/>
<dbReference type="PROSITE" id="PS01081">
    <property type="entry name" value="HTH_TETR_1"/>
    <property type="match status" value="1"/>
</dbReference>
<evidence type="ECO:0000256" key="3">
    <source>
        <dbReference type="ARBA" id="ARBA00023163"/>
    </source>
</evidence>
<dbReference type="EMBL" id="WPNZ01000014">
    <property type="protein sequence ID" value="MVO87983.1"/>
    <property type="molecule type" value="Genomic_DNA"/>
</dbReference>
<organism evidence="6 7">
    <name type="scientific">Streptomyces typhae</name>
    <dbReference type="NCBI Taxonomy" id="2681492"/>
    <lineage>
        <taxon>Bacteria</taxon>
        <taxon>Bacillati</taxon>
        <taxon>Actinomycetota</taxon>
        <taxon>Actinomycetes</taxon>
        <taxon>Kitasatosporales</taxon>
        <taxon>Streptomycetaceae</taxon>
        <taxon>Streptomyces</taxon>
    </lineage>
</organism>
<dbReference type="InterPro" id="IPR023772">
    <property type="entry name" value="DNA-bd_HTH_TetR-type_CS"/>
</dbReference>
<proteinExistence type="predicted"/>